<keyword evidence="16" id="KW-1185">Reference proteome</keyword>
<dbReference type="OrthoDB" id="199913at2759"/>
<dbReference type="EMBL" id="JAACNH010000008">
    <property type="protein sequence ID" value="KAG8435844.1"/>
    <property type="molecule type" value="Genomic_DNA"/>
</dbReference>
<gene>
    <name evidence="15" type="ORF">GDO86_013698</name>
</gene>
<dbReference type="EC" id="3.1.1.3" evidence="5"/>
<comment type="pathway">
    <text evidence="3">Lipid metabolism.</text>
</comment>
<dbReference type="InterPro" id="IPR002331">
    <property type="entry name" value="Lipase_panc"/>
</dbReference>
<proteinExistence type="inferred from homology"/>
<dbReference type="Gene3D" id="3.40.50.1820">
    <property type="entry name" value="alpha/beta hydrolase"/>
    <property type="match status" value="1"/>
</dbReference>
<evidence type="ECO:0000256" key="2">
    <source>
        <dbReference type="ARBA" id="ARBA00004613"/>
    </source>
</evidence>
<evidence type="ECO:0000256" key="9">
    <source>
        <dbReference type="ARBA" id="ARBA00023098"/>
    </source>
</evidence>
<organism evidence="15 16">
    <name type="scientific">Hymenochirus boettgeri</name>
    <name type="common">Congo dwarf clawed frog</name>
    <dbReference type="NCBI Taxonomy" id="247094"/>
    <lineage>
        <taxon>Eukaryota</taxon>
        <taxon>Metazoa</taxon>
        <taxon>Chordata</taxon>
        <taxon>Craniata</taxon>
        <taxon>Vertebrata</taxon>
        <taxon>Euteleostomi</taxon>
        <taxon>Amphibia</taxon>
        <taxon>Batrachia</taxon>
        <taxon>Anura</taxon>
        <taxon>Pipoidea</taxon>
        <taxon>Pipidae</taxon>
        <taxon>Pipinae</taxon>
        <taxon>Hymenochirus</taxon>
    </lineage>
</organism>
<sequence>GEVCYDRLGCFNDGIPYSSTPERPLIALPWSPEKMNVRFLLYTRKNRNNYQVLLAFNYKSISSSNFRSFRKTRFIIHGFRNSGEDPWLLAMCKNLLLVEDVNCICVDWKGGSRTFYHQAVNNIRVVGAEVAYFVNILLRDFKYPPHKVHLIGYSLGAHAAGEAGKRQRGIGRITGLDPAGPYFENTSTEVRLDMSDAKLVDVIHTNAAPLIPNFGLGIRQWSGHLDFFPNGGAQMPGCPEINEISNQTLIQLFTGMVPFDACNHNCSIQYYTHSITNSRAYISYPCANYPTFLRGQCKTCPEAGCPRMGHYADTYPRVTSTCQVFYLNTS</sequence>
<dbReference type="GO" id="GO:0016042">
    <property type="term" value="P:lipid catabolic process"/>
    <property type="evidence" value="ECO:0007669"/>
    <property type="project" value="UniProtKB-KW"/>
</dbReference>
<evidence type="ECO:0000256" key="13">
    <source>
        <dbReference type="RuleBase" id="RU004262"/>
    </source>
</evidence>
<evidence type="ECO:0000256" key="11">
    <source>
        <dbReference type="ARBA" id="ARBA00023157"/>
    </source>
</evidence>
<evidence type="ECO:0000256" key="8">
    <source>
        <dbReference type="ARBA" id="ARBA00022963"/>
    </source>
</evidence>
<accession>A0A8T2IXM9</accession>
<dbReference type="FunFam" id="3.40.50.1820:FF:000033">
    <property type="entry name" value="Pancreatic triacylglycerol lipase"/>
    <property type="match status" value="1"/>
</dbReference>
<comment type="subcellular location">
    <subcellularLocation>
        <location evidence="1">Endomembrane system</location>
        <topology evidence="1">Peripheral membrane protein</topology>
    </subcellularLocation>
    <subcellularLocation>
        <location evidence="2">Secreted</location>
    </subcellularLocation>
</comment>
<dbReference type="GO" id="GO:0012505">
    <property type="term" value="C:endomembrane system"/>
    <property type="evidence" value="ECO:0007669"/>
    <property type="project" value="UniProtKB-SubCell"/>
</dbReference>
<dbReference type="PANTHER" id="PTHR11610:SF165">
    <property type="entry name" value="PANCREATIC LIPASE-RELATED PROTEIN 2"/>
    <property type="match status" value="1"/>
</dbReference>
<dbReference type="InterPro" id="IPR013818">
    <property type="entry name" value="Lipase"/>
</dbReference>
<evidence type="ECO:0000313" key="15">
    <source>
        <dbReference type="EMBL" id="KAG8435844.1"/>
    </source>
</evidence>
<feature type="domain" description="Lipase" evidence="14">
    <location>
        <begin position="2"/>
        <end position="329"/>
    </location>
</feature>
<dbReference type="InterPro" id="IPR029058">
    <property type="entry name" value="AB_hydrolase_fold"/>
</dbReference>
<dbReference type="PRINTS" id="PR00821">
    <property type="entry name" value="TAGLIPASE"/>
</dbReference>
<comment type="similarity">
    <text evidence="4 13">Belongs to the AB hydrolase superfamily. Lipase family.</text>
</comment>
<dbReference type="CDD" id="cd00707">
    <property type="entry name" value="Pancreat_lipase_like"/>
    <property type="match status" value="1"/>
</dbReference>
<dbReference type="Pfam" id="PF00151">
    <property type="entry name" value="Lipase"/>
    <property type="match status" value="1"/>
</dbReference>
<evidence type="ECO:0000256" key="10">
    <source>
        <dbReference type="ARBA" id="ARBA00023136"/>
    </source>
</evidence>
<dbReference type="AlphaFoldDB" id="A0A8T2IXM9"/>
<keyword evidence="7" id="KW-0378">Hydrolase</keyword>
<keyword evidence="10" id="KW-0472">Membrane</keyword>
<protein>
    <recommendedName>
        <fullName evidence="5">triacylglycerol lipase</fullName>
        <ecNumber evidence="5">3.1.1.3</ecNumber>
    </recommendedName>
</protein>
<name>A0A8T2IXM9_9PIPI</name>
<evidence type="ECO:0000256" key="4">
    <source>
        <dbReference type="ARBA" id="ARBA00010701"/>
    </source>
</evidence>
<evidence type="ECO:0000256" key="1">
    <source>
        <dbReference type="ARBA" id="ARBA00004184"/>
    </source>
</evidence>
<keyword evidence="8" id="KW-0442">Lipid degradation</keyword>
<dbReference type="GO" id="GO:0004465">
    <property type="term" value="F:lipoprotein lipase activity"/>
    <property type="evidence" value="ECO:0007669"/>
    <property type="project" value="TreeGrafter"/>
</dbReference>
<dbReference type="InterPro" id="IPR000734">
    <property type="entry name" value="TAG_lipase"/>
</dbReference>
<feature type="non-terminal residue" evidence="15">
    <location>
        <position position="1"/>
    </location>
</feature>
<evidence type="ECO:0000256" key="5">
    <source>
        <dbReference type="ARBA" id="ARBA00013279"/>
    </source>
</evidence>
<evidence type="ECO:0000256" key="6">
    <source>
        <dbReference type="ARBA" id="ARBA00022525"/>
    </source>
</evidence>
<dbReference type="Proteomes" id="UP000812440">
    <property type="component" value="Chromosome 7"/>
</dbReference>
<keyword evidence="11" id="KW-1015">Disulfide bond</keyword>
<evidence type="ECO:0000313" key="16">
    <source>
        <dbReference type="Proteomes" id="UP000812440"/>
    </source>
</evidence>
<dbReference type="PRINTS" id="PR00823">
    <property type="entry name" value="PANCLIPASE"/>
</dbReference>
<evidence type="ECO:0000256" key="12">
    <source>
        <dbReference type="ARBA" id="ARBA00023369"/>
    </source>
</evidence>
<dbReference type="SUPFAM" id="SSF53474">
    <property type="entry name" value="alpha/beta-Hydrolases"/>
    <property type="match status" value="1"/>
</dbReference>
<keyword evidence="9" id="KW-0443">Lipid metabolism</keyword>
<comment type="caution">
    <text evidence="15">The sequence shown here is derived from an EMBL/GenBank/DDBJ whole genome shotgun (WGS) entry which is preliminary data.</text>
</comment>
<dbReference type="InterPro" id="IPR033906">
    <property type="entry name" value="Lipase_N"/>
</dbReference>
<evidence type="ECO:0000259" key="14">
    <source>
        <dbReference type="Pfam" id="PF00151"/>
    </source>
</evidence>
<evidence type="ECO:0000256" key="7">
    <source>
        <dbReference type="ARBA" id="ARBA00022801"/>
    </source>
</evidence>
<dbReference type="PANTHER" id="PTHR11610">
    <property type="entry name" value="LIPASE"/>
    <property type="match status" value="1"/>
</dbReference>
<comment type="catalytic activity">
    <reaction evidence="12">
        <text>a triacylglycerol + H2O = a diacylglycerol + a fatty acid + H(+)</text>
        <dbReference type="Rhea" id="RHEA:12044"/>
        <dbReference type="ChEBI" id="CHEBI:15377"/>
        <dbReference type="ChEBI" id="CHEBI:15378"/>
        <dbReference type="ChEBI" id="CHEBI:17855"/>
        <dbReference type="ChEBI" id="CHEBI:18035"/>
        <dbReference type="ChEBI" id="CHEBI:28868"/>
        <dbReference type="EC" id="3.1.1.3"/>
    </reaction>
    <physiologicalReaction direction="left-to-right" evidence="12">
        <dbReference type="Rhea" id="RHEA:12045"/>
    </physiologicalReaction>
</comment>
<evidence type="ECO:0000256" key="3">
    <source>
        <dbReference type="ARBA" id="ARBA00005189"/>
    </source>
</evidence>
<reference evidence="15" key="1">
    <citation type="thesis" date="2020" institute="ProQuest LLC" country="789 East Eisenhower Parkway, Ann Arbor, MI, USA">
        <title>Comparative Genomics and Chromosome Evolution.</title>
        <authorList>
            <person name="Mudd A.B."/>
        </authorList>
    </citation>
    <scope>NUCLEOTIDE SEQUENCE</scope>
    <source>
        <strain evidence="15">Female2</strain>
        <tissue evidence="15">Blood</tissue>
    </source>
</reference>
<dbReference type="GO" id="GO:0005615">
    <property type="term" value="C:extracellular space"/>
    <property type="evidence" value="ECO:0007669"/>
    <property type="project" value="TreeGrafter"/>
</dbReference>
<keyword evidence="6" id="KW-0964">Secreted</keyword>